<gene>
    <name evidence="1" type="ORF">PROFUN_10874</name>
</gene>
<organism evidence="1 2">
    <name type="scientific">Planoprotostelium fungivorum</name>
    <dbReference type="NCBI Taxonomy" id="1890364"/>
    <lineage>
        <taxon>Eukaryota</taxon>
        <taxon>Amoebozoa</taxon>
        <taxon>Evosea</taxon>
        <taxon>Variosea</taxon>
        <taxon>Cavosteliida</taxon>
        <taxon>Cavosteliaceae</taxon>
        <taxon>Planoprotostelium</taxon>
    </lineage>
</organism>
<keyword evidence="2" id="KW-1185">Reference proteome</keyword>
<name>A0A2P6NC54_9EUKA</name>
<comment type="caution">
    <text evidence="1">The sequence shown here is derived from an EMBL/GenBank/DDBJ whole genome shotgun (WGS) entry which is preliminary data.</text>
</comment>
<proteinExistence type="predicted"/>
<dbReference type="Proteomes" id="UP000241769">
    <property type="component" value="Unassembled WGS sequence"/>
</dbReference>
<accession>A0A2P6NC54</accession>
<reference evidence="1 2" key="1">
    <citation type="journal article" date="2018" name="Genome Biol. Evol.">
        <title>Multiple Roots of Fruiting Body Formation in Amoebozoa.</title>
        <authorList>
            <person name="Hillmann F."/>
            <person name="Forbes G."/>
            <person name="Novohradska S."/>
            <person name="Ferling I."/>
            <person name="Riege K."/>
            <person name="Groth M."/>
            <person name="Westermann M."/>
            <person name="Marz M."/>
            <person name="Spaller T."/>
            <person name="Winckler T."/>
            <person name="Schaap P."/>
            <person name="Glockner G."/>
        </authorList>
    </citation>
    <scope>NUCLEOTIDE SEQUENCE [LARGE SCALE GENOMIC DNA]</scope>
    <source>
        <strain evidence="1 2">Jena</strain>
    </source>
</reference>
<sequence length="54" mass="5983">MTVAQLPSFRLQENRIPSIPAQVPRATLTKLRSQSSMRSIHPTVIGYGKITSAF</sequence>
<evidence type="ECO:0000313" key="2">
    <source>
        <dbReference type="Proteomes" id="UP000241769"/>
    </source>
</evidence>
<dbReference type="AlphaFoldDB" id="A0A2P6NC54"/>
<evidence type="ECO:0000313" key="1">
    <source>
        <dbReference type="EMBL" id="PRP81512.1"/>
    </source>
</evidence>
<dbReference type="InParanoid" id="A0A2P6NC54"/>
<dbReference type="EMBL" id="MDYQ01000122">
    <property type="protein sequence ID" value="PRP81512.1"/>
    <property type="molecule type" value="Genomic_DNA"/>
</dbReference>
<protein>
    <submittedName>
        <fullName evidence="1">Uncharacterized protein</fullName>
    </submittedName>
</protein>